<comment type="caution">
    <text evidence="4">The sequence shown here is derived from an EMBL/GenBank/DDBJ whole genome shotgun (WGS) entry which is preliminary data.</text>
</comment>
<accession>A0AAD8TY24</accession>
<feature type="coiled-coil region" evidence="1">
    <location>
        <begin position="1162"/>
        <end position="1228"/>
    </location>
</feature>
<feature type="region of interest" description="Disordered" evidence="2">
    <location>
        <begin position="963"/>
        <end position="1041"/>
    </location>
</feature>
<dbReference type="PANTHER" id="PTHR33026">
    <property type="entry name" value="OS06G0360600 PROTEIN"/>
    <property type="match status" value="1"/>
</dbReference>
<feature type="region of interest" description="Disordered" evidence="2">
    <location>
        <begin position="404"/>
        <end position="470"/>
    </location>
</feature>
<feature type="region of interest" description="Disordered" evidence="2">
    <location>
        <begin position="778"/>
        <end position="876"/>
    </location>
</feature>
<dbReference type="EMBL" id="JAUUTY010000001">
    <property type="protein sequence ID" value="KAK1694194.1"/>
    <property type="molecule type" value="Genomic_DNA"/>
</dbReference>
<dbReference type="Proteomes" id="UP001231189">
    <property type="component" value="Unassembled WGS sequence"/>
</dbReference>
<feature type="domain" description="Transposase (putative) gypsy type" evidence="3">
    <location>
        <begin position="511"/>
        <end position="578"/>
    </location>
</feature>
<dbReference type="Pfam" id="PF04195">
    <property type="entry name" value="Transposase_28"/>
    <property type="match status" value="1"/>
</dbReference>
<evidence type="ECO:0000313" key="5">
    <source>
        <dbReference type="Proteomes" id="UP001231189"/>
    </source>
</evidence>
<feature type="compositionally biased region" description="Acidic residues" evidence="2">
    <location>
        <begin position="1411"/>
        <end position="1422"/>
    </location>
</feature>
<feature type="region of interest" description="Disordered" evidence="2">
    <location>
        <begin position="1403"/>
        <end position="1440"/>
    </location>
</feature>
<gene>
    <name evidence="4" type="ORF">QYE76_010891</name>
</gene>
<feature type="compositionally biased region" description="Low complexity" evidence="2">
    <location>
        <begin position="1431"/>
        <end position="1440"/>
    </location>
</feature>
<evidence type="ECO:0000259" key="3">
    <source>
        <dbReference type="Pfam" id="PF04195"/>
    </source>
</evidence>
<sequence>MASVCSPRRQLAPTVGHEVALAGVHIRAGILDINGERTVSALVQRIYNMDFINDNAGCFANGGKFPQNGRTIEFGSIRVYFGTVPVRQRLSPVLVAPDPPRWLCAGRAAGSVEVMMAGAVNTGKGAVEEGDERAASTRPAKPPLERDAGVAGASSAPPATPLQAAMHTLATPIAQNIDPAKAQEELEATRKALLTGGADIIRAQRELNLTLREYNAAHGFASVSAHAARIPENRLKARNLDQDLRKEVLTGKSASVSVSIVEKPKIWGRVDFIVRLRLGYTGNSAASSPAPDLTVLTASSAWPFRLVTSLSPPDPVRSWGSGPTVSGNRSGRGGSYGRSKSRRGPRSPRGHATGAPGGYKCPRRGTEAPFFFLASSLPLLSHFVRALFARRHFFSGDLLANPGDLSRPELSAVRQPPARQAGATGPRGSTLRSSPPRSPPVRSGSSSPFDLSWSSSTSSSTMASASGSWRGSYMHDDDIERLVRLRRIPREVVTRAPGEEVEPKPEPGERVVFGAHLDRGLGLPASAFFRRFLDFFGLQPHHLPANACVLLSCYVAFMEGYAGLWPDVDFWSRLFYLKSQMTEGRLRTCGCASIYPRAGSLFPKIPTVDSVKNWQMSFFYVKNANPAFDRINLPEYNPAPPTTRLNWGHNAKSADPDAEVNLLWDFLGECVTAGRLSAEDLLCTYVERRVIPLQGRVHKIGLMSGRLDPTRTSRIALTKAQVARRVNSITKANLPEDWAWGLPPYDRAAPPERIFPRQEIEDGDLAHKIWTADLVDPADQAGDQAGDDDLPAVPDQGGQGEHNPPPSPEQREEEEAEPATSTTGPGPIRAVPLRTRPPAASATSAPKKKKRAAGGSTARLEGQAKRQRQQGPKKVPEMAGAVPLGRLLVLRRRSVGRGSRRRRLRHVRARRPLSSCRPWLRRLPRGRLLRLRLLQRRARAPRASRPRGPLLATCFHTARRWGPAGAGRGVPPAAGAGAGGAAPPEEPEVVPTEPAAPPPASEPTRAEPAGKGPQREEPARARDADSQALVRSKGPAVSPTGLHVAKGARLVSVPSASDSSFGSAGTMEKAWNQADSCEIISREGQPGTAPLKMLYSGYRASLKNKAAEAMAQLATLEEADKMVDERRTVLYNKVVTSYHKAKIERGTLARELEAAKVEAAKVPQLERDLRVARAQCAESEEAGRAAAAKLKVADGELTRLRQLEKNHLAELASLRTAEKEKVDDLSRRLDEVRGSGLRFRRRSPPTAFPETQDVALEAVGAAREARGRATGEGSSESFTMEDHMSSLAARVEPITKFGWELRKAAEELVPMLWPDKEAPQDISSLTSLIEQAPDRFIDWKGSATRAGADMALSFVLSWYNEVDLGQLEYRRAGVEEELSAEQKAARLARASAIADFVDKRLFIADPNPHSDEEEELEDEGVEMDSPPPAVDPTGPAPAGA</sequence>
<feature type="compositionally biased region" description="Basic and acidic residues" evidence="2">
    <location>
        <begin position="1013"/>
        <end position="1025"/>
    </location>
</feature>
<name>A0AAD8TY24_LOLMU</name>
<organism evidence="4 5">
    <name type="scientific">Lolium multiflorum</name>
    <name type="common">Italian ryegrass</name>
    <name type="synonym">Lolium perenne subsp. multiflorum</name>
    <dbReference type="NCBI Taxonomy" id="4521"/>
    <lineage>
        <taxon>Eukaryota</taxon>
        <taxon>Viridiplantae</taxon>
        <taxon>Streptophyta</taxon>
        <taxon>Embryophyta</taxon>
        <taxon>Tracheophyta</taxon>
        <taxon>Spermatophyta</taxon>
        <taxon>Magnoliopsida</taxon>
        <taxon>Liliopsida</taxon>
        <taxon>Poales</taxon>
        <taxon>Poaceae</taxon>
        <taxon>BOP clade</taxon>
        <taxon>Pooideae</taxon>
        <taxon>Poodae</taxon>
        <taxon>Poeae</taxon>
        <taxon>Poeae Chloroplast Group 2 (Poeae type)</taxon>
        <taxon>Loliodinae</taxon>
        <taxon>Loliinae</taxon>
        <taxon>Lolium</taxon>
    </lineage>
</organism>
<evidence type="ECO:0000256" key="2">
    <source>
        <dbReference type="SAM" id="MobiDB-lite"/>
    </source>
</evidence>
<feature type="region of interest" description="Disordered" evidence="2">
    <location>
        <begin position="124"/>
        <end position="159"/>
    </location>
</feature>
<feature type="region of interest" description="Disordered" evidence="2">
    <location>
        <begin position="313"/>
        <end position="361"/>
    </location>
</feature>
<feature type="compositionally biased region" description="Low complexity" evidence="2">
    <location>
        <begin position="834"/>
        <end position="845"/>
    </location>
</feature>
<protein>
    <recommendedName>
        <fullName evidence="3">Transposase (putative) gypsy type domain-containing protein</fullName>
    </recommendedName>
</protein>
<feature type="compositionally biased region" description="Low complexity" evidence="2">
    <location>
        <begin position="426"/>
        <end position="468"/>
    </location>
</feature>
<feature type="compositionally biased region" description="Basic residues" evidence="2">
    <location>
        <begin position="339"/>
        <end position="349"/>
    </location>
</feature>
<dbReference type="PANTHER" id="PTHR33026:SF7">
    <property type="entry name" value="OS03G0100275 PROTEIN"/>
    <property type="match status" value="1"/>
</dbReference>
<dbReference type="InterPro" id="IPR007321">
    <property type="entry name" value="Transposase_28"/>
</dbReference>
<evidence type="ECO:0000313" key="4">
    <source>
        <dbReference type="EMBL" id="KAK1694194.1"/>
    </source>
</evidence>
<keyword evidence="1" id="KW-0175">Coiled coil</keyword>
<evidence type="ECO:0000256" key="1">
    <source>
        <dbReference type="SAM" id="Coils"/>
    </source>
</evidence>
<proteinExistence type="predicted"/>
<keyword evidence="5" id="KW-1185">Reference proteome</keyword>
<reference evidence="4" key="1">
    <citation type="submission" date="2023-07" db="EMBL/GenBank/DDBJ databases">
        <title>A chromosome-level genome assembly of Lolium multiflorum.</title>
        <authorList>
            <person name="Chen Y."/>
            <person name="Copetti D."/>
            <person name="Kolliker R."/>
            <person name="Studer B."/>
        </authorList>
    </citation>
    <scope>NUCLEOTIDE SEQUENCE</scope>
    <source>
        <strain evidence="4">02402/16</strain>
        <tissue evidence="4">Leaf</tissue>
    </source>
</reference>